<gene>
    <name evidence="1" type="ORF">E2562_028685</name>
</gene>
<keyword evidence="2" id="KW-1185">Reference proteome</keyword>
<organism evidence="1 2">
    <name type="scientific">Oryza meyeriana var. granulata</name>
    <dbReference type="NCBI Taxonomy" id="110450"/>
    <lineage>
        <taxon>Eukaryota</taxon>
        <taxon>Viridiplantae</taxon>
        <taxon>Streptophyta</taxon>
        <taxon>Embryophyta</taxon>
        <taxon>Tracheophyta</taxon>
        <taxon>Spermatophyta</taxon>
        <taxon>Magnoliopsida</taxon>
        <taxon>Liliopsida</taxon>
        <taxon>Poales</taxon>
        <taxon>Poaceae</taxon>
        <taxon>BOP clade</taxon>
        <taxon>Oryzoideae</taxon>
        <taxon>Oryzeae</taxon>
        <taxon>Oryzinae</taxon>
        <taxon>Oryza</taxon>
        <taxon>Oryza meyeriana</taxon>
    </lineage>
</organism>
<comment type="caution">
    <text evidence="1">The sequence shown here is derived from an EMBL/GenBank/DDBJ whole genome shotgun (WGS) entry which is preliminary data.</text>
</comment>
<reference evidence="1 2" key="1">
    <citation type="submission" date="2019-11" db="EMBL/GenBank/DDBJ databases">
        <title>Whole genome sequence of Oryza granulata.</title>
        <authorList>
            <person name="Li W."/>
        </authorList>
    </citation>
    <scope>NUCLEOTIDE SEQUENCE [LARGE SCALE GENOMIC DNA]</scope>
    <source>
        <strain evidence="2">cv. Menghai</strain>
        <tissue evidence="1">Leaf</tissue>
    </source>
</reference>
<evidence type="ECO:0000313" key="1">
    <source>
        <dbReference type="EMBL" id="KAF0889594.1"/>
    </source>
</evidence>
<proteinExistence type="predicted"/>
<dbReference type="Proteomes" id="UP000479710">
    <property type="component" value="Unassembled WGS sequence"/>
</dbReference>
<name>A0A6G1BP89_9ORYZ</name>
<evidence type="ECO:0000313" key="2">
    <source>
        <dbReference type="Proteomes" id="UP000479710"/>
    </source>
</evidence>
<sequence>MDATVVDGVPQERRKELLDKVDEANRLLVANSFDMETESSSFPQVEPEKSSRKIIFLKAELEFAWKQFQSTSYDHKLLGYP</sequence>
<dbReference type="AlphaFoldDB" id="A0A6G1BP89"/>
<dbReference type="EMBL" id="SPHZ02000012">
    <property type="protein sequence ID" value="KAF0889594.1"/>
    <property type="molecule type" value="Genomic_DNA"/>
</dbReference>
<protein>
    <submittedName>
        <fullName evidence="1">Uncharacterized protein</fullName>
    </submittedName>
</protein>
<accession>A0A6G1BP89</accession>